<dbReference type="GO" id="GO:0005886">
    <property type="term" value="C:plasma membrane"/>
    <property type="evidence" value="ECO:0007669"/>
    <property type="project" value="TreeGrafter"/>
</dbReference>
<keyword evidence="2" id="KW-0732">Signal</keyword>
<dbReference type="EMBL" id="VEPZ02000927">
    <property type="protein sequence ID" value="KAE8710661.1"/>
    <property type="molecule type" value="Genomic_DNA"/>
</dbReference>
<dbReference type="OrthoDB" id="2121828at2759"/>
<comment type="similarity">
    <text evidence="1">Belongs to the multicopper oxidase family.</text>
</comment>
<dbReference type="PANTHER" id="PTHR11709:SF270">
    <property type="entry name" value="MONOCOPPER OXIDASE-LIKE PROTEIN SKS1"/>
    <property type="match status" value="1"/>
</dbReference>
<dbReference type="GO" id="GO:0005507">
    <property type="term" value="F:copper ion binding"/>
    <property type="evidence" value="ECO:0007669"/>
    <property type="project" value="InterPro"/>
</dbReference>
<feature type="signal peptide" evidence="2">
    <location>
        <begin position="1"/>
        <end position="18"/>
    </location>
</feature>
<dbReference type="FunFam" id="2.60.40.420:FF:000023">
    <property type="entry name" value="Monocopper oxidase-like protein SKU5"/>
    <property type="match status" value="1"/>
</dbReference>
<dbReference type="Gene3D" id="2.60.40.420">
    <property type="entry name" value="Cupredoxins - blue copper proteins"/>
    <property type="match status" value="1"/>
</dbReference>
<dbReference type="InterPro" id="IPR045087">
    <property type="entry name" value="Cu-oxidase_fam"/>
</dbReference>
<dbReference type="Proteomes" id="UP000436088">
    <property type="component" value="Unassembled WGS sequence"/>
</dbReference>
<sequence>MALLLWLYIALFSTLCLADDPYVFYDFKVSYITTSPLGVPQQVIAINGAFPGPVLNATTNYNVVVNVHNQLNENLLMTWSGIQLRRNSWQDGVRGTNCPIHPKMNFTYQFQVKDKIGSFFYFPSLNFQRASGGFGPIVINNWKIIAIPFPEPNDDIAVLIGDWYTNNHTALRTVLDSGEELGLPDGVLIKGKGPYRYNKTLIPDGIEYETIN</sequence>
<keyword evidence="6" id="KW-1185">Reference proteome</keyword>
<dbReference type="InterPro" id="IPR001117">
    <property type="entry name" value="Cu-oxidase_2nd"/>
</dbReference>
<evidence type="ECO:0000256" key="1">
    <source>
        <dbReference type="ARBA" id="ARBA00010609"/>
    </source>
</evidence>
<feature type="domain" description="Plastocyanin-like" evidence="3">
    <location>
        <begin position="156"/>
        <end position="199"/>
    </location>
</feature>
<dbReference type="SUPFAM" id="SSF49503">
    <property type="entry name" value="Cupredoxins"/>
    <property type="match status" value="1"/>
</dbReference>
<dbReference type="InterPro" id="IPR011707">
    <property type="entry name" value="Cu-oxidase-like_N"/>
</dbReference>
<accession>A0A6A3B1V6</accession>
<feature type="chain" id="PRO_5025486819" evidence="2">
    <location>
        <begin position="19"/>
        <end position="212"/>
    </location>
</feature>
<evidence type="ECO:0000259" key="3">
    <source>
        <dbReference type="Pfam" id="PF00394"/>
    </source>
</evidence>
<evidence type="ECO:0000259" key="4">
    <source>
        <dbReference type="Pfam" id="PF07732"/>
    </source>
</evidence>
<evidence type="ECO:0000256" key="2">
    <source>
        <dbReference type="SAM" id="SignalP"/>
    </source>
</evidence>
<feature type="domain" description="Plastocyanin-like" evidence="4">
    <location>
        <begin position="29"/>
        <end position="141"/>
    </location>
</feature>
<comment type="caution">
    <text evidence="5">The sequence shown here is derived from an EMBL/GenBank/DDBJ whole genome shotgun (WGS) entry which is preliminary data.</text>
</comment>
<dbReference type="Pfam" id="PF00394">
    <property type="entry name" value="Cu-oxidase"/>
    <property type="match status" value="1"/>
</dbReference>
<evidence type="ECO:0000313" key="6">
    <source>
        <dbReference type="Proteomes" id="UP000436088"/>
    </source>
</evidence>
<protein>
    <submittedName>
        <fullName evidence="5">L-ascorbate oxidase-like protein</fullName>
    </submittedName>
</protein>
<name>A0A6A3B1V6_HIBSY</name>
<gene>
    <name evidence="5" type="ORF">F3Y22_tig00110319pilonHSYRG00083</name>
</gene>
<dbReference type="Pfam" id="PF07732">
    <property type="entry name" value="Cu-oxidase_3"/>
    <property type="match status" value="1"/>
</dbReference>
<organism evidence="5 6">
    <name type="scientific">Hibiscus syriacus</name>
    <name type="common">Rose of Sharon</name>
    <dbReference type="NCBI Taxonomy" id="106335"/>
    <lineage>
        <taxon>Eukaryota</taxon>
        <taxon>Viridiplantae</taxon>
        <taxon>Streptophyta</taxon>
        <taxon>Embryophyta</taxon>
        <taxon>Tracheophyta</taxon>
        <taxon>Spermatophyta</taxon>
        <taxon>Magnoliopsida</taxon>
        <taxon>eudicotyledons</taxon>
        <taxon>Gunneridae</taxon>
        <taxon>Pentapetalae</taxon>
        <taxon>rosids</taxon>
        <taxon>malvids</taxon>
        <taxon>Malvales</taxon>
        <taxon>Malvaceae</taxon>
        <taxon>Malvoideae</taxon>
        <taxon>Hibiscus</taxon>
    </lineage>
</organism>
<dbReference type="PANTHER" id="PTHR11709">
    <property type="entry name" value="MULTI-COPPER OXIDASE"/>
    <property type="match status" value="1"/>
</dbReference>
<proteinExistence type="inferred from homology"/>
<reference evidence="5" key="1">
    <citation type="submission" date="2019-09" db="EMBL/GenBank/DDBJ databases">
        <title>Draft genome information of white flower Hibiscus syriacus.</title>
        <authorList>
            <person name="Kim Y.-M."/>
        </authorList>
    </citation>
    <scope>NUCLEOTIDE SEQUENCE [LARGE SCALE GENOMIC DNA]</scope>
    <source>
        <strain evidence="5">YM2019G1</strain>
    </source>
</reference>
<dbReference type="GO" id="GO:0016491">
    <property type="term" value="F:oxidoreductase activity"/>
    <property type="evidence" value="ECO:0007669"/>
    <property type="project" value="TreeGrafter"/>
</dbReference>
<dbReference type="AlphaFoldDB" id="A0A6A3B1V6"/>
<evidence type="ECO:0000313" key="5">
    <source>
        <dbReference type="EMBL" id="KAE8710661.1"/>
    </source>
</evidence>
<dbReference type="InterPro" id="IPR008972">
    <property type="entry name" value="Cupredoxin"/>
</dbReference>